<evidence type="ECO:0000313" key="2">
    <source>
        <dbReference type="Proteomes" id="UP000536835"/>
    </source>
</evidence>
<accession>A0A7Y3W697</accession>
<sequence>MKDVMDCKTTCNDDIVALNAYCRCLAIDPKGIAQTIAGQAQAKLGHLFESRPHLFAATAVFIDEVQLRDMEVQASAIEAAAASPSFRRLVAERTNPPTAPFDTRGLFLGFDFHLSPEGPKLIEVNTNAGGAFLVERLERAVSTTEESCREVPFGTIYPVGGGIVRTLKKEFALVRPEHPLRRVAIVDEQPTEQFLYPDMLLAAEELELQGVEAVICDPRVLALQGGSLWAEGKEIDLVYNRSCDFLLEDPENRVLSDALQQGAAVVSPAPLHHALYADKRNLVTWTDPGWQASSGLPSDVTGTLEKLPETVLVTGDSAEHLWAERKRYFFKPYAGFGSRAVYRGDKLTKRVWQDIIAGGYVAQKRVDPPMRALAGAENIDALKFDIRLFRYAGRTELVAARIYQGQTTNLRTPGGGLGAVFVVPS</sequence>
<keyword evidence="2" id="KW-1185">Reference proteome</keyword>
<name>A0A7Y3W697_9PROT</name>
<gene>
    <name evidence="1" type="ORF">HK107_12085</name>
</gene>
<dbReference type="Proteomes" id="UP000536835">
    <property type="component" value="Unassembled WGS sequence"/>
</dbReference>
<protein>
    <recommendedName>
        <fullName evidence="3">Circularly permuted type 2 ATP-grasp protein</fullName>
    </recommendedName>
</protein>
<dbReference type="SUPFAM" id="SSF56059">
    <property type="entry name" value="Glutathione synthetase ATP-binding domain-like"/>
    <property type="match status" value="1"/>
</dbReference>
<reference evidence="1 2" key="1">
    <citation type="submission" date="2020-05" db="EMBL/GenBank/DDBJ databases">
        <title>Parvularcula mediterraneae sp. nov., isolated from polypropylene straw from shallow seawater of the seashore of Laganas in Zakynthos island, Greece.</title>
        <authorList>
            <person name="Szabo I."/>
            <person name="Al-Omari J."/>
            <person name="Rado J."/>
            <person name="Szerdahelyi G.S."/>
        </authorList>
    </citation>
    <scope>NUCLEOTIDE SEQUENCE [LARGE SCALE GENOMIC DNA]</scope>
    <source>
        <strain evidence="1 2">ZS-1/3</strain>
    </source>
</reference>
<dbReference type="AlphaFoldDB" id="A0A7Y3W697"/>
<dbReference type="EMBL" id="JABFCX010000003">
    <property type="protein sequence ID" value="NNU17061.1"/>
    <property type="molecule type" value="Genomic_DNA"/>
</dbReference>
<evidence type="ECO:0008006" key="3">
    <source>
        <dbReference type="Google" id="ProtNLM"/>
    </source>
</evidence>
<proteinExistence type="predicted"/>
<evidence type="ECO:0000313" key="1">
    <source>
        <dbReference type="EMBL" id="NNU17061.1"/>
    </source>
</evidence>
<organism evidence="1 2">
    <name type="scientific">Parvularcula mediterranea</name>
    <dbReference type="NCBI Taxonomy" id="2732508"/>
    <lineage>
        <taxon>Bacteria</taxon>
        <taxon>Pseudomonadati</taxon>
        <taxon>Pseudomonadota</taxon>
        <taxon>Alphaproteobacteria</taxon>
        <taxon>Parvularculales</taxon>
        <taxon>Parvularculaceae</taxon>
        <taxon>Parvularcula</taxon>
    </lineage>
</organism>
<comment type="caution">
    <text evidence="1">The sequence shown here is derived from an EMBL/GenBank/DDBJ whole genome shotgun (WGS) entry which is preliminary data.</text>
</comment>
<dbReference type="RefSeq" id="WP_173200116.1">
    <property type="nucleotide sequence ID" value="NZ_JABFCX010000003.1"/>
</dbReference>